<evidence type="ECO:0000256" key="2">
    <source>
        <dbReference type="ARBA" id="ARBA00023125"/>
    </source>
</evidence>
<dbReference type="PRINTS" id="PR00455">
    <property type="entry name" value="HTHTETR"/>
</dbReference>
<dbReference type="EMBL" id="CP053921">
    <property type="protein sequence ID" value="QKG72787.1"/>
    <property type="molecule type" value="Genomic_DNA"/>
</dbReference>
<dbReference type="Pfam" id="PF00440">
    <property type="entry name" value="TetR_N"/>
    <property type="match status" value="1"/>
</dbReference>
<dbReference type="InterPro" id="IPR050109">
    <property type="entry name" value="HTH-type_TetR-like_transc_reg"/>
</dbReference>
<dbReference type="SUPFAM" id="SSF46689">
    <property type="entry name" value="Homeodomain-like"/>
    <property type="match status" value="1"/>
</dbReference>
<dbReference type="SUPFAM" id="SSF48498">
    <property type="entry name" value="Tetracyclin repressor-like, C-terminal domain"/>
    <property type="match status" value="1"/>
</dbReference>
<evidence type="ECO:0000259" key="5">
    <source>
        <dbReference type="PROSITE" id="PS50977"/>
    </source>
</evidence>
<dbReference type="InterPro" id="IPR001647">
    <property type="entry name" value="HTH_TetR"/>
</dbReference>
<dbReference type="AlphaFoldDB" id="A0A7D4BXS3"/>
<keyword evidence="3" id="KW-0804">Transcription</keyword>
<evidence type="ECO:0000256" key="1">
    <source>
        <dbReference type="ARBA" id="ARBA00023015"/>
    </source>
</evidence>
<dbReference type="InterPro" id="IPR009057">
    <property type="entry name" value="Homeodomain-like_sf"/>
</dbReference>
<name>A0A7D4BXS3_9SPHN</name>
<feature type="domain" description="HTH tetR-type" evidence="5">
    <location>
        <begin position="18"/>
        <end position="78"/>
    </location>
</feature>
<dbReference type="Proteomes" id="UP000504693">
    <property type="component" value="Chromosome"/>
</dbReference>
<dbReference type="GO" id="GO:0003700">
    <property type="term" value="F:DNA-binding transcription factor activity"/>
    <property type="evidence" value="ECO:0007669"/>
    <property type="project" value="TreeGrafter"/>
</dbReference>
<dbReference type="InterPro" id="IPR036271">
    <property type="entry name" value="Tet_transcr_reg_TetR-rel_C_sf"/>
</dbReference>
<dbReference type="PANTHER" id="PTHR30055:SF234">
    <property type="entry name" value="HTH-TYPE TRANSCRIPTIONAL REGULATOR BETI"/>
    <property type="match status" value="1"/>
</dbReference>
<dbReference type="Gene3D" id="1.10.357.10">
    <property type="entry name" value="Tetracycline Repressor, domain 2"/>
    <property type="match status" value="1"/>
</dbReference>
<evidence type="ECO:0000256" key="3">
    <source>
        <dbReference type="ARBA" id="ARBA00023163"/>
    </source>
</evidence>
<dbReference type="Gene3D" id="1.10.10.60">
    <property type="entry name" value="Homeodomain-like"/>
    <property type="match status" value="1"/>
</dbReference>
<dbReference type="KEGG" id="emv:HQR01_12030"/>
<evidence type="ECO:0000313" key="6">
    <source>
        <dbReference type="EMBL" id="QKG72787.1"/>
    </source>
</evidence>
<keyword evidence="7" id="KW-1185">Reference proteome</keyword>
<feature type="DNA-binding region" description="H-T-H motif" evidence="4">
    <location>
        <begin position="41"/>
        <end position="60"/>
    </location>
</feature>
<sequence length="207" mass="22882">MDTATSNADRVPRTDRGRKTLRKLLDAAAREFAERGFHDASISAITRRAGVALGTFYTYYDSKDAIFRALVRDMSERVGSAARDAVAPGMDAVEVERAALEAFLRFAADNKALYRIIDEAEFVDPESYRDHYETIGRRIEERLRVGAAAGRLRPELGAPEAWALMGMNVFLGLRYAIWAREGDPDPTAIARAANLMLEQGIAARAKG</sequence>
<evidence type="ECO:0000256" key="4">
    <source>
        <dbReference type="PROSITE-ProRule" id="PRU00335"/>
    </source>
</evidence>
<evidence type="ECO:0000313" key="7">
    <source>
        <dbReference type="Proteomes" id="UP000504693"/>
    </source>
</evidence>
<dbReference type="GO" id="GO:0000976">
    <property type="term" value="F:transcription cis-regulatory region binding"/>
    <property type="evidence" value="ECO:0007669"/>
    <property type="project" value="TreeGrafter"/>
</dbReference>
<protein>
    <submittedName>
        <fullName evidence="6">TetR/AcrR family transcriptional regulator</fullName>
    </submittedName>
</protein>
<accession>A0A7D4BXS3</accession>
<dbReference type="PROSITE" id="PS50977">
    <property type="entry name" value="HTH_TETR_2"/>
    <property type="match status" value="1"/>
</dbReference>
<keyword evidence="1" id="KW-0805">Transcription regulation</keyword>
<organism evidence="6 7">
    <name type="scientific">Erythrobacter mangrovi</name>
    <dbReference type="NCBI Taxonomy" id="2739433"/>
    <lineage>
        <taxon>Bacteria</taxon>
        <taxon>Pseudomonadati</taxon>
        <taxon>Pseudomonadota</taxon>
        <taxon>Alphaproteobacteria</taxon>
        <taxon>Sphingomonadales</taxon>
        <taxon>Erythrobacteraceae</taxon>
        <taxon>Erythrobacter/Porphyrobacter group</taxon>
        <taxon>Erythrobacter</taxon>
    </lineage>
</organism>
<gene>
    <name evidence="6" type="ORF">HQR01_12030</name>
</gene>
<reference evidence="6 7" key="1">
    <citation type="submission" date="2020-05" db="EMBL/GenBank/DDBJ databases">
        <title>Erythrobacter mangrovi sp. nov., isolated from rhizosphere soil of mangrove plant (Kandelia candel).</title>
        <authorList>
            <person name="Ye Y.H."/>
        </authorList>
    </citation>
    <scope>NUCLEOTIDE SEQUENCE [LARGE SCALE GENOMIC DNA]</scope>
    <source>
        <strain evidence="6 7">EB310</strain>
    </source>
</reference>
<proteinExistence type="predicted"/>
<dbReference type="PANTHER" id="PTHR30055">
    <property type="entry name" value="HTH-TYPE TRANSCRIPTIONAL REGULATOR RUTR"/>
    <property type="match status" value="1"/>
</dbReference>
<keyword evidence="2 4" id="KW-0238">DNA-binding</keyword>